<evidence type="ECO:0000256" key="2">
    <source>
        <dbReference type="SAM" id="Phobius"/>
    </source>
</evidence>
<dbReference type="InterPro" id="IPR036734">
    <property type="entry name" value="Neur_chan_lig-bd_sf"/>
</dbReference>
<dbReference type="InterPro" id="IPR006201">
    <property type="entry name" value="Neur_channel"/>
</dbReference>
<evidence type="ECO:0000313" key="5">
    <source>
        <dbReference type="Proteomes" id="UP001189429"/>
    </source>
</evidence>
<reference evidence="4" key="1">
    <citation type="submission" date="2023-10" db="EMBL/GenBank/DDBJ databases">
        <authorList>
            <person name="Chen Y."/>
            <person name="Shah S."/>
            <person name="Dougan E. K."/>
            <person name="Thang M."/>
            <person name="Chan C."/>
        </authorList>
    </citation>
    <scope>NUCLEOTIDE SEQUENCE [LARGE SCALE GENOMIC DNA]</scope>
</reference>
<keyword evidence="5" id="KW-1185">Reference proteome</keyword>
<feature type="compositionally biased region" description="Low complexity" evidence="1">
    <location>
        <begin position="222"/>
        <end position="234"/>
    </location>
</feature>
<dbReference type="Gene3D" id="1.20.58.390">
    <property type="entry name" value="Neurotransmitter-gated ion-channel transmembrane domain"/>
    <property type="match status" value="1"/>
</dbReference>
<dbReference type="Proteomes" id="UP001189429">
    <property type="component" value="Unassembled WGS sequence"/>
</dbReference>
<keyword evidence="2" id="KW-1133">Transmembrane helix</keyword>
<dbReference type="InterPro" id="IPR006202">
    <property type="entry name" value="Neur_chan_lig-bd"/>
</dbReference>
<feature type="region of interest" description="Disordered" evidence="1">
    <location>
        <begin position="671"/>
        <end position="712"/>
    </location>
</feature>
<accession>A0ABN9U9S8</accession>
<feature type="compositionally biased region" description="Polar residues" evidence="1">
    <location>
        <begin position="683"/>
        <end position="703"/>
    </location>
</feature>
<feature type="transmembrane region" description="Helical" evidence="2">
    <location>
        <begin position="486"/>
        <end position="508"/>
    </location>
</feature>
<name>A0ABN9U9S8_9DINO</name>
<feature type="region of interest" description="Disordered" evidence="1">
    <location>
        <begin position="202"/>
        <end position="241"/>
    </location>
</feature>
<protein>
    <recommendedName>
        <fullName evidence="3">Neurotransmitter-gated ion-channel ligand-binding domain-containing protein</fullName>
    </recommendedName>
</protein>
<evidence type="ECO:0000313" key="4">
    <source>
        <dbReference type="EMBL" id="CAK0856055.1"/>
    </source>
</evidence>
<dbReference type="EMBL" id="CAUYUJ010015599">
    <property type="protein sequence ID" value="CAK0856055.1"/>
    <property type="molecule type" value="Genomic_DNA"/>
</dbReference>
<feature type="domain" description="Neurotransmitter-gated ion-channel ligand-binding" evidence="3">
    <location>
        <begin position="1"/>
        <end position="108"/>
    </location>
</feature>
<dbReference type="PANTHER" id="PTHR18945">
    <property type="entry name" value="NEUROTRANSMITTER GATED ION CHANNEL"/>
    <property type="match status" value="1"/>
</dbReference>
<dbReference type="InterPro" id="IPR038050">
    <property type="entry name" value="Neuro_actylchol_rec"/>
</dbReference>
<proteinExistence type="predicted"/>
<sequence length="773" mass="83626">MNIRMNLRLCWVDERLSFSAQDFFNMSWGNAGDKVPIRSSKVWTPDVTVMNEVGGLGKLLDTRHSSPLLLSDDSFKNETGVNVLWSRPIDVVSNCEVDMTQYPFDEQRAAARAAVGGRLAAAPQRVACLESELAAREASHVAAAAQALQLSRDHGALDPQPDVQLLGETTARLALAVPVHLEWPSVGVPGAEAAIGTSAGAAAHADAQGGEQTGGGGLTRVPGSSSAARQRGAAAPPPLLRSRRNAGLHCASRRAACIASMRQDDRVSVGAQAHVGVHVDKDVGVVMQERFVGGGLVEVGTRADFGGVGAQARVGVHVENGGGAEVLMQGRSVGGDLESVGAQAIVGAHLEEDEEVLMQERFVGGGRGEAGVLADFESVGVQANEGMHLEKGSEQAAQRCYVEIGSLARGLCSRCVLDVEPEGSWASSLRQMSLVVQPFFKEREVHSPEFRVKNITVQTKDVFTRSTAQQFNEIVYSVVLQRHPHFYVMNFVLPMVALTGLAVSTMWMNPGNIGPRVNSGTKMLLCVVSIIFITARGRPAIHGDIWMDRFQSHCLALHGGRRMSAVLESLCIDWLQKASKNLPWFPKVDTVDSVLRALICCATTLMICYDASEIKRYNVLDEYASFQAGSTRLLVGLVYIIFCGMLLASFVSFGFRSLPTNWQHWVVGKSEDDSSAKPESPGQLRQASMSDSWFRRTSWSHTPEPSKRRQRMASASSSVECVDLQGSPGFRLPGQLGFDKKSQYSLLQEAERLLDAGWQFKESNPSSVHTTSP</sequence>
<keyword evidence="2" id="KW-0472">Membrane</keyword>
<comment type="caution">
    <text evidence="4">The sequence shown here is derived from an EMBL/GenBank/DDBJ whole genome shotgun (WGS) entry which is preliminary data.</text>
</comment>
<gene>
    <name evidence="4" type="ORF">PCOR1329_LOCUS46527</name>
</gene>
<evidence type="ECO:0000256" key="1">
    <source>
        <dbReference type="SAM" id="MobiDB-lite"/>
    </source>
</evidence>
<dbReference type="Gene3D" id="2.70.170.10">
    <property type="entry name" value="Neurotransmitter-gated ion-channel ligand-binding domain"/>
    <property type="match status" value="1"/>
</dbReference>
<organism evidence="4 5">
    <name type="scientific">Prorocentrum cordatum</name>
    <dbReference type="NCBI Taxonomy" id="2364126"/>
    <lineage>
        <taxon>Eukaryota</taxon>
        <taxon>Sar</taxon>
        <taxon>Alveolata</taxon>
        <taxon>Dinophyceae</taxon>
        <taxon>Prorocentrales</taxon>
        <taxon>Prorocentraceae</taxon>
        <taxon>Prorocentrum</taxon>
    </lineage>
</organism>
<dbReference type="SUPFAM" id="SSF63712">
    <property type="entry name" value="Nicotinic receptor ligand binding domain-like"/>
    <property type="match status" value="1"/>
</dbReference>
<feature type="transmembrane region" description="Helical" evidence="2">
    <location>
        <begin position="633"/>
        <end position="655"/>
    </location>
</feature>
<dbReference type="Pfam" id="PF02931">
    <property type="entry name" value="Neur_chan_LBD"/>
    <property type="match status" value="1"/>
</dbReference>
<keyword evidence="2" id="KW-0812">Transmembrane</keyword>
<evidence type="ECO:0000259" key="3">
    <source>
        <dbReference type="Pfam" id="PF02931"/>
    </source>
</evidence>